<evidence type="ECO:0000256" key="2">
    <source>
        <dbReference type="ARBA" id="ARBA00023140"/>
    </source>
</evidence>
<protein>
    <submittedName>
        <fullName evidence="4">Enoyl-CoA hydratase/isomerase family protein</fullName>
    </submittedName>
</protein>
<keyword evidence="2" id="KW-0576">Peroxisome</keyword>
<dbReference type="InterPro" id="IPR001753">
    <property type="entry name" value="Enoyl-CoA_hydra/iso"/>
</dbReference>
<dbReference type="PANTHER" id="PTHR43684">
    <property type="match status" value="1"/>
</dbReference>
<evidence type="ECO:0000256" key="3">
    <source>
        <dbReference type="ARBA" id="ARBA00023235"/>
    </source>
</evidence>
<proteinExistence type="predicted"/>
<keyword evidence="5" id="KW-1185">Reference proteome</keyword>
<comment type="subcellular location">
    <subcellularLocation>
        <location evidence="1">Peroxisome</location>
    </subcellularLocation>
</comment>
<dbReference type="EMBL" id="JAERTZ010000028">
    <property type="protein sequence ID" value="MBL1378959.1"/>
    <property type="molecule type" value="Genomic_DNA"/>
</dbReference>
<evidence type="ECO:0000313" key="5">
    <source>
        <dbReference type="Proteomes" id="UP000638570"/>
    </source>
</evidence>
<dbReference type="Proteomes" id="UP000638570">
    <property type="component" value="Unassembled WGS sequence"/>
</dbReference>
<dbReference type="SUPFAM" id="SSF52096">
    <property type="entry name" value="ClpP/crotonase"/>
    <property type="match status" value="1"/>
</dbReference>
<gene>
    <name evidence="4" type="ORF">JKV55_16765</name>
</gene>
<evidence type="ECO:0000256" key="1">
    <source>
        <dbReference type="ARBA" id="ARBA00004275"/>
    </source>
</evidence>
<dbReference type="InterPro" id="IPR029045">
    <property type="entry name" value="ClpP/crotonase-like_dom_sf"/>
</dbReference>
<reference evidence="5" key="1">
    <citation type="submission" date="2021-01" db="EMBL/GenBank/DDBJ databases">
        <title>Genome public.</title>
        <authorList>
            <person name="Liu C."/>
            <person name="Sun Q."/>
        </authorList>
    </citation>
    <scope>NUCLEOTIDE SEQUENCE [LARGE SCALE GENOMIC DNA]</scope>
    <source>
        <strain evidence="5">CGMCC 1.18722</strain>
    </source>
</reference>
<dbReference type="Pfam" id="PF00378">
    <property type="entry name" value="ECH_1"/>
    <property type="match status" value="1"/>
</dbReference>
<evidence type="ECO:0000313" key="4">
    <source>
        <dbReference type="EMBL" id="MBL1378959.1"/>
    </source>
</evidence>
<comment type="caution">
    <text evidence="4">The sequence shown here is derived from an EMBL/GenBank/DDBJ whole genome shotgun (WGS) entry which is preliminary data.</text>
</comment>
<name>A0ABS1QXJ1_9GAMM</name>
<dbReference type="CDD" id="cd06558">
    <property type="entry name" value="crotonase-like"/>
    <property type="match status" value="1"/>
</dbReference>
<keyword evidence="3" id="KW-0413">Isomerase</keyword>
<accession>A0ABS1QXJ1</accession>
<dbReference type="Gene3D" id="3.90.226.10">
    <property type="entry name" value="2-enoyl-CoA Hydratase, Chain A, domain 1"/>
    <property type="match status" value="1"/>
</dbReference>
<organism evidence="4 5">
    <name type="scientific">Zobellella iuensis</name>
    <dbReference type="NCBI Taxonomy" id="2803811"/>
    <lineage>
        <taxon>Bacteria</taxon>
        <taxon>Pseudomonadati</taxon>
        <taxon>Pseudomonadota</taxon>
        <taxon>Gammaproteobacteria</taxon>
        <taxon>Aeromonadales</taxon>
        <taxon>Aeromonadaceae</taxon>
        <taxon>Zobellella</taxon>
    </lineage>
</organism>
<dbReference type="InterPro" id="IPR051053">
    <property type="entry name" value="ECH/Chromodomain_protein"/>
</dbReference>
<sequence>MAMTLLVSREMAGICHLSINRPEKRNALNMDMYRELNNQLQTAIRDETVQVIVLSAQGADFCAGNDLADFLDNPELGSDHPIISLLHALADCPKPLLAAVQGHAVGIGATLLLHMDLVYLGDNARLRFPFIDLGLVPEFASSLLLPQRIGHVRACQLLLLGDALDAATACDWGLANQVLPAAELQPRLEAAARRLAAKPAQALLHSKALLKAPQQERIHRTISREIDYFQQALASFDARQRIGSLLARVRQDPDG</sequence>
<dbReference type="PANTHER" id="PTHR43684:SF1">
    <property type="entry name" value="ENOYL-COA DELTA ISOMERASE 2"/>
    <property type="match status" value="1"/>
</dbReference>